<gene>
    <name evidence="1" type="ORF">PXEA_LOCUS26364</name>
</gene>
<dbReference type="EMBL" id="CAAALY010244887">
    <property type="protein sequence ID" value="VEL32924.1"/>
    <property type="molecule type" value="Genomic_DNA"/>
</dbReference>
<sequence>MHSVSRFPLHFKLRFDVITIVTVILIRSSSYSFSVSPPSQQESTFRYYRHRHHQRSPRHLQMHWSLYILSLAGRTAFVHNRLFSYIKQGYLRNSSFSLVISLSR</sequence>
<keyword evidence="2" id="KW-1185">Reference proteome</keyword>
<reference evidence="1" key="1">
    <citation type="submission" date="2018-11" db="EMBL/GenBank/DDBJ databases">
        <authorList>
            <consortium name="Pathogen Informatics"/>
        </authorList>
    </citation>
    <scope>NUCLEOTIDE SEQUENCE</scope>
</reference>
<evidence type="ECO:0000313" key="1">
    <source>
        <dbReference type="EMBL" id="VEL32924.1"/>
    </source>
</evidence>
<dbReference type="AlphaFoldDB" id="A0A448XBD7"/>
<name>A0A448XBD7_9PLAT</name>
<protein>
    <submittedName>
        <fullName evidence="1">Uncharacterized protein</fullName>
    </submittedName>
</protein>
<dbReference type="Proteomes" id="UP000784294">
    <property type="component" value="Unassembled WGS sequence"/>
</dbReference>
<organism evidence="1 2">
    <name type="scientific">Protopolystoma xenopodis</name>
    <dbReference type="NCBI Taxonomy" id="117903"/>
    <lineage>
        <taxon>Eukaryota</taxon>
        <taxon>Metazoa</taxon>
        <taxon>Spiralia</taxon>
        <taxon>Lophotrochozoa</taxon>
        <taxon>Platyhelminthes</taxon>
        <taxon>Monogenea</taxon>
        <taxon>Polyopisthocotylea</taxon>
        <taxon>Polystomatidea</taxon>
        <taxon>Polystomatidae</taxon>
        <taxon>Protopolystoma</taxon>
    </lineage>
</organism>
<evidence type="ECO:0000313" key="2">
    <source>
        <dbReference type="Proteomes" id="UP000784294"/>
    </source>
</evidence>
<proteinExistence type="predicted"/>
<accession>A0A448XBD7</accession>
<comment type="caution">
    <text evidence="1">The sequence shown here is derived from an EMBL/GenBank/DDBJ whole genome shotgun (WGS) entry which is preliminary data.</text>
</comment>